<dbReference type="GO" id="GO:0050660">
    <property type="term" value="F:flavin adenine dinucleotide binding"/>
    <property type="evidence" value="ECO:0007669"/>
    <property type="project" value="InterPro"/>
</dbReference>
<dbReference type="Pfam" id="PF02770">
    <property type="entry name" value="Acyl-CoA_dh_M"/>
    <property type="match status" value="1"/>
</dbReference>
<dbReference type="GO" id="GO:0005737">
    <property type="term" value="C:cytoplasm"/>
    <property type="evidence" value="ECO:0007669"/>
    <property type="project" value="UniProtKB-SubCell"/>
</dbReference>
<accession>A0A841SV23</accession>
<evidence type="ECO:0000259" key="14">
    <source>
        <dbReference type="Pfam" id="PF02770"/>
    </source>
</evidence>
<evidence type="ECO:0000256" key="8">
    <source>
        <dbReference type="ARBA" id="ARBA00034317"/>
    </source>
</evidence>
<proteinExistence type="inferred from homology"/>
<dbReference type="RefSeq" id="WP_185118719.1">
    <property type="nucleotide sequence ID" value="NZ_JACJVQ010000005.1"/>
</dbReference>
<evidence type="ECO:0000256" key="7">
    <source>
        <dbReference type="ARBA" id="ARBA00034307"/>
    </source>
</evidence>
<keyword evidence="4" id="KW-0547">Nucleotide-binding</keyword>
<feature type="domain" description="Acyl-CoA dehydrogenase/oxidase N-terminal" evidence="15">
    <location>
        <begin position="16"/>
        <end position="116"/>
    </location>
</feature>
<comment type="subcellular location">
    <subcellularLocation>
        <location evidence="1">Cytoplasm</location>
    </subcellularLocation>
</comment>
<protein>
    <recommendedName>
        <fullName evidence="10">Dibenzothiophene monooxygenase</fullName>
        <ecNumber evidence="9">1.14.14.21</ecNumber>
    </recommendedName>
</protein>
<dbReference type="PANTHER" id="PTHR43884:SF12">
    <property type="entry name" value="ISOVALERYL-COA DEHYDROGENASE, MITOCHONDRIAL-RELATED"/>
    <property type="match status" value="1"/>
</dbReference>
<feature type="domain" description="Acyl-CoA dehydrogenase C-terminal" evidence="16">
    <location>
        <begin position="237"/>
        <end position="350"/>
    </location>
</feature>
<evidence type="ECO:0000256" key="10">
    <source>
        <dbReference type="ARBA" id="ARBA00034345"/>
    </source>
</evidence>
<dbReference type="Pfam" id="PF08028">
    <property type="entry name" value="Acyl-CoA_dh_2"/>
    <property type="match status" value="1"/>
</dbReference>
<dbReference type="InterPro" id="IPR036250">
    <property type="entry name" value="AcylCo_DH-like_C"/>
</dbReference>
<evidence type="ECO:0000256" key="3">
    <source>
        <dbReference type="ARBA" id="ARBA00022643"/>
    </source>
</evidence>
<dbReference type="InterPro" id="IPR006091">
    <property type="entry name" value="Acyl-CoA_Oxase/DH_mid-dom"/>
</dbReference>
<evidence type="ECO:0000256" key="6">
    <source>
        <dbReference type="ARBA" id="ARBA00023033"/>
    </source>
</evidence>
<comment type="catalytic activity">
    <reaction evidence="12">
        <text>dibenzothiophene 5-oxide + FMNH2 + O2 = dibenzothiophene 5,5-dioxide + FMN + H2O + H(+)</text>
        <dbReference type="Rhea" id="RHEA:49080"/>
        <dbReference type="ChEBI" id="CHEBI:15377"/>
        <dbReference type="ChEBI" id="CHEBI:15378"/>
        <dbReference type="ChEBI" id="CHEBI:15379"/>
        <dbReference type="ChEBI" id="CHEBI:23683"/>
        <dbReference type="ChEBI" id="CHEBI:57618"/>
        <dbReference type="ChEBI" id="CHEBI:58210"/>
        <dbReference type="ChEBI" id="CHEBI:90356"/>
    </reaction>
</comment>
<keyword evidence="6" id="KW-0503">Monooxygenase</keyword>
<feature type="domain" description="Acyl-CoA oxidase/dehydrogenase middle" evidence="14">
    <location>
        <begin position="121"/>
        <end position="207"/>
    </location>
</feature>
<evidence type="ECO:0000313" key="17">
    <source>
        <dbReference type="EMBL" id="MBB6633477.1"/>
    </source>
</evidence>
<evidence type="ECO:0000256" key="9">
    <source>
        <dbReference type="ARBA" id="ARBA00034328"/>
    </source>
</evidence>
<dbReference type="SUPFAM" id="SSF56645">
    <property type="entry name" value="Acyl-CoA dehydrogenase NM domain-like"/>
    <property type="match status" value="1"/>
</dbReference>
<dbReference type="InterPro" id="IPR009100">
    <property type="entry name" value="AcylCoA_DH/oxidase_NM_dom_sf"/>
</dbReference>
<dbReference type="Pfam" id="PF02771">
    <property type="entry name" value="Acyl-CoA_dh_N"/>
    <property type="match status" value="1"/>
</dbReference>
<dbReference type="PANTHER" id="PTHR43884">
    <property type="entry name" value="ACYL-COA DEHYDROGENASE"/>
    <property type="match status" value="1"/>
</dbReference>
<evidence type="ECO:0000256" key="2">
    <source>
        <dbReference type="ARBA" id="ARBA00022630"/>
    </source>
</evidence>
<dbReference type="SUPFAM" id="SSF47203">
    <property type="entry name" value="Acyl-CoA dehydrogenase C-terminal domain-like"/>
    <property type="match status" value="1"/>
</dbReference>
<dbReference type="Gene3D" id="1.20.140.10">
    <property type="entry name" value="Butyryl-CoA Dehydrogenase, subunit A, domain 3"/>
    <property type="match status" value="1"/>
</dbReference>
<evidence type="ECO:0000259" key="16">
    <source>
        <dbReference type="Pfam" id="PF08028"/>
    </source>
</evidence>
<evidence type="ECO:0000256" key="12">
    <source>
        <dbReference type="ARBA" id="ARBA00048445"/>
    </source>
</evidence>
<dbReference type="InterPro" id="IPR037069">
    <property type="entry name" value="AcylCoA_DH/ox_N_sf"/>
</dbReference>
<sequence length="374" mass="40732">MSTLAYPLKEQHWIDTAAELSKEFAKTAAQTDREAALPKENLRRLFESGLDLAILPVEKGGAGISFKTFGRILFEIAKGCPATACIWLMNTGAAETLIELSSPETSAKYLSEFKRGKRFANALSEPSSGNLFLNPVQEAQRLEDGVWKLEGAKRFVSGAELADYFLINVSIDGAPAFFGVERDETLEIHDIWDALGMRGTRSQLIGFNGARLKAENRLGPPSADRQNLIGLGLPWLSLGIAQSAYDALKEHVQRKKLGATGKPLSHAQWIQFETAAVHARLTAAKLLAEHLLDLADQGSAETNVVGMEAKILANQIAKDIAELGIRVGGGSAYTKALPFERHLRDSHAGGLMAYSSELCHIFVGQYELNVKETE</sequence>
<dbReference type="Gene3D" id="1.10.540.10">
    <property type="entry name" value="Acyl-CoA dehydrogenase/oxidase, N-terminal domain"/>
    <property type="match status" value="1"/>
</dbReference>
<dbReference type="GO" id="GO:0003995">
    <property type="term" value="F:acyl-CoA dehydrogenase activity"/>
    <property type="evidence" value="ECO:0007669"/>
    <property type="project" value="TreeGrafter"/>
</dbReference>
<dbReference type="GO" id="GO:0004497">
    <property type="term" value="F:monooxygenase activity"/>
    <property type="evidence" value="ECO:0007669"/>
    <property type="project" value="UniProtKB-KW"/>
</dbReference>
<evidence type="ECO:0000256" key="4">
    <source>
        <dbReference type="ARBA" id="ARBA00022741"/>
    </source>
</evidence>
<comment type="similarity">
    <text evidence="8">Belongs to the DszC flavin monooxygenase family.</text>
</comment>
<dbReference type="Proteomes" id="UP000535838">
    <property type="component" value="Unassembled WGS sequence"/>
</dbReference>
<comment type="catalytic activity">
    <reaction evidence="11">
        <text>dibenzothiophene + FMNH2 + O2 = dibenzothiophene 5-oxide + FMN + H2O + H(+)</text>
        <dbReference type="Rhea" id="RHEA:49076"/>
        <dbReference type="ChEBI" id="CHEBI:15377"/>
        <dbReference type="ChEBI" id="CHEBI:15378"/>
        <dbReference type="ChEBI" id="CHEBI:15379"/>
        <dbReference type="ChEBI" id="CHEBI:23681"/>
        <dbReference type="ChEBI" id="CHEBI:23683"/>
        <dbReference type="ChEBI" id="CHEBI:57618"/>
        <dbReference type="ChEBI" id="CHEBI:58210"/>
    </reaction>
</comment>
<comment type="catalytic activity">
    <reaction evidence="13">
        <text>dibenzothiophene + 2 FMNH2 + 2 O2 = dibenzothiophene 5,5-dioxide + 2 FMN + 2 H2O + 2 H(+)</text>
        <dbReference type="Rhea" id="RHEA:49072"/>
        <dbReference type="ChEBI" id="CHEBI:15377"/>
        <dbReference type="ChEBI" id="CHEBI:15378"/>
        <dbReference type="ChEBI" id="CHEBI:15379"/>
        <dbReference type="ChEBI" id="CHEBI:23681"/>
        <dbReference type="ChEBI" id="CHEBI:57618"/>
        <dbReference type="ChEBI" id="CHEBI:58210"/>
        <dbReference type="ChEBI" id="CHEBI:90356"/>
        <dbReference type="EC" id="1.14.14.21"/>
    </reaction>
</comment>
<keyword evidence="3" id="KW-0288">FMN</keyword>
<dbReference type="Gene3D" id="2.40.110.10">
    <property type="entry name" value="Butyryl-CoA Dehydrogenase, subunit A, domain 2"/>
    <property type="match status" value="1"/>
</dbReference>
<comment type="pathway">
    <text evidence="7">Sulfur metabolism; dibenzothiophene degradation.</text>
</comment>
<dbReference type="EMBL" id="JACJVQ010000005">
    <property type="protein sequence ID" value="MBB6633477.1"/>
    <property type="molecule type" value="Genomic_DNA"/>
</dbReference>
<dbReference type="InterPro" id="IPR013786">
    <property type="entry name" value="AcylCoA_DH/ox_N"/>
</dbReference>
<evidence type="ECO:0000313" key="18">
    <source>
        <dbReference type="Proteomes" id="UP000535838"/>
    </source>
</evidence>
<dbReference type="InterPro" id="IPR013107">
    <property type="entry name" value="Acyl-CoA_DH_C"/>
</dbReference>
<evidence type="ECO:0000256" key="11">
    <source>
        <dbReference type="ARBA" id="ARBA00047859"/>
    </source>
</evidence>
<keyword evidence="5" id="KW-0560">Oxidoreductase</keyword>
<evidence type="ECO:0000256" key="13">
    <source>
        <dbReference type="ARBA" id="ARBA00049456"/>
    </source>
</evidence>
<comment type="caution">
    <text evidence="17">The sequence shown here is derived from an EMBL/GenBank/DDBJ whole genome shotgun (WGS) entry which is preliminary data.</text>
</comment>
<reference evidence="17 18" key="1">
    <citation type="submission" date="2020-08" db="EMBL/GenBank/DDBJ databases">
        <title>Cohnella phylogeny.</title>
        <authorList>
            <person name="Dunlap C."/>
        </authorList>
    </citation>
    <scope>NUCLEOTIDE SEQUENCE [LARGE SCALE GENOMIC DNA]</scope>
    <source>
        <strain evidence="17 18">DSM 25241</strain>
    </source>
</reference>
<dbReference type="InterPro" id="IPR046373">
    <property type="entry name" value="Acyl-CoA_Oxase/DH_mid-dom_sf"/>
</dbReference>
<gene>
    <name evidence="17" type="ORF">H7B67_05085</name>
</gene>
<name>A0A841SV23_9BACL</name>
<keyword evidence="2" id="KW-0285">Flavoprotein</keyword>
<dbReference type="EC" id="1.14.14.21" evidence="9"/>
<dbReference type="AlphaFoldDB" id="A0A841SV23"/>
<evidence type="ECO:0000256" key="5">
    <source>
        <dbReference type="ARBA" id="ARBA00023002"/>
    </source>
</evidence>
<keyword evidence="18" id="KW-1185">Reference proteome</keyword>
<evidence type="ECO:0000259" key="15">
    <source>
        <dbReference type="Pfam" id="PF02771"/>
    </source>
</evidence>
<evidence type="ECO:0000256" key="1">
    <source>
        <dbReference type="ARBA" id="ARBA00004496"/>
    </source>
</evidence>
<organism evidence="17 18">
    <name type="scientific">Cohnella thailandensis</name>
    <dbReference type="NCBI Taxonomy" id="557557"/>
    <lineage>
        <taxon>Bacteria</taxon>
        <taxon>Bacillati</taxon>
        <taxon>Bacillota</taxon>
        <taxon>Bacilli</taxon>
        <taxon>Bacillales</taxon>
        <taxon>Paenibacillaceae</taxon>
        <taxon>Cohnella</taxon>
    </lineage>
</organism>
<dbReference type="PIRSF" id="PIRSF016578">
    <property type="entry name" value="HsaA"/>
    <property type="match status" value="1"/>
</dbReference>